<dbReference type="PANTHER" id="PTHR38777">
    <property type="entry name" value="FELS-2 PROPHAGE PROTEIN"/>
    <property type="match status" value="1"/>
</dbReference>
<keyword evidence="1" id="KW-0479">Metal-binding</keyword>
<comment type="caution">
    <text evidence="4">Lacks conserved residue(s) required for the propagation of feature annotation.</text>
</comment>
<gene>
    <name evidence="6" type="ORF">AE32_01293</name>
</gene>
<evidence type="ECO:0000256" key="2">
    <source>
        <dbReference type="ARBA" id="ARBA00022771"/>
    </source>
</evidence>
<dbReference type="InterPro" id="IPR000962">
    <property type="entry name" value="Znf_DskA_TraR"/>
</dbReference>
<sequence length="72" mass="7997">MVDFADVAEGIAEETIQQTLSNRQTFDGESEHECEECGAEIPERRRALGNVKLCIDCQTAVESKVKHFRGGL</sequence>
<dbReference type="Pfam" id="PF01258">
    <property type="entry name" value="zf-dskA_traR"/>
    <property type="match status" value="1"/>
</dbReference>
<evidence type="ECO:0000256" key="1">
    <source>
        <dbReference type="ARBA" id="ARBA00022723"/>
    </source>
</evidence>
<dbReference type="AlphaFoldDB" id="A0A836Z303"/>
<evidence type="ECO:0000313" key="6">
    <source>
        <dbReference type="EMBL" id="KDM57182.1"/>
    </source>
</evidence>
<comment type="caution">
    <text evidence="6">The sequence shown here is derived from an EMBL/GenBank/DDBJ whole genome shotgun (WGS) entry which is preliminary data.</text>
</comment>
<keyword evidence="2" id="KW-0863">Zinc-finger</keyword>
<proteinExistence type="predicted"/>
<reference evidence="6 7" key="1">
    <citation type="submission" date="2014-04" db="EMBL/GenBank/DDBJ databases">
        <title>The Genome Sequence of Acinetobacter baumanii BIDMC 57.</title>
        <authorList>
            <consortium name="The Broad Institute Genomics Platform"/>
            <consortium name="The Broad Institute Genome Sequencing Center for Infectious Disease"/>
            <person name="Murphy C."/>
            <person name="Cosimi L."/>
            <person name="Cerqueira G."/>
            <person name="Feldgarden M."/>
            <person name="Earl A."/>
            <person name="Spencer M.D."/>
            <person name="Fodor A."/>
            <person name="Sautter R.L."/>
            <person name="Hung D."/>
            <person name="Onderdonk A.B."/>
            <person name="Ernst C."/>
            <person name="Delaney M."/>
            <person name="DuBois A."/>
            <person name="Young S.K."/>
            <person name="Zeng Q."/>
            <person name="Gargeya S."/>
            <person name="Abouelleil A."/>
            <person name="Alvarado L."/>
            <person name="Chapman S.B."/>
            <person name="Gainer-Dewar J."/>
            <person name="Goldberg J."/>
            <person name="Griggs A."/>
            <person name="Gujja S."/>
            <person name="Hansen M."/>
            <person name="Howarth C."/>
            <person name="Imamovic A."/>
            <person name="Larimer J."/>
            <person name="Pearson M."/>
            <person name="Poon T.W."/>
            <person name="Priest M."/>
            <person name="Roberts A."/>
            <person name="Saif S."/>
            <person name="Shea T."/>
            <person name="Sykes S."/>
            <person name="Wortman J."/>
            <person name="Nusbaum C."/>
            <person name="Birren B."/>
        </authorList>
    </citation>
    <scope>NUCLEOTIDE SEQUENCE [LARGE SCALE GENOMIC DNA]</scope>
    <source>
        <strain evidence="6 7">BIDMC 57</strain>
    </source>
</reference>
<evidence type="ECO:0000259" key="5">
    <source>
        <dbReference type="Pfam" id="PF01258"/>
    </source>
</evidence>
<keyword evidence="3" id="KW-0862">Zinc</keyword>
<dbReference type="PROSITE" id="PS51128">
    <property type="entry name" value="ZF_DKSA_2"/>
    <property type="match status" value="1"/>
</dbReference>
<dbReference type="GO" id="GO:1900378">
    <property type="term" value="P:positive regulation of secondary metabolite biosynthetic process"/>
    <property type="evidence" value="ECO:0007669"/>
    <property type="project" value="TreeGrafter"/>
</dbReference>
<feature type="domain" description="Zinc finger DksA/TraR C4-type" evidence="5">
    <location>
        <begin position="32"/>
        <end position="62"/>
    </location>
</feature>
<dbReference type="GO" id="GO:0008270">
    <property type="term" value="F:zinc ion binding"/>
    <property type="evidence" value="ECO:0007669"/>
    <property type="project" value="UniProtKB-KW"/>
</dbReference>
<name>A0A836Z303_ACINO</name>
<dbReference type="PANTHER" id="PTHR38777:SF1">
    <property type="entry name" value="DNAK SUPPRESSOR PROTEIN"/>
    <property type="match status" value="1"/>
</dbReference>
<dbReference type="Gene3D" id="1.20.120.910">
    <property type="entry name" value="DksA, coiled-coil domain"/>
    <property type="match status" value="1"/>
</dbReference>
<dbReference type="EMBL" id="JMUI01000003">
    <property type="protein sequence ID" value="KDM57182.1"/>
    <property type="molecule type" value="Genomic_DNA"/>
</dbReference>
<protein>
    <recommendedName>
        <fullName evidence="5">Zinc finger DksA/TraR C4-type domain-containing protein</fullName>
    </recommendedName>
</protein>
<accession>A0A836Z303</accession>
<dbReference type="Proteomes" id="UP000027208">
    <property type="component" value="Unassembled WGS sequence"/>
</dbReference>
<evidence type="ECO:0000256" key="3">
    <source>
        <dbReference type="ARBA" id="ARBA00022833"/>
    </source>
</evidence>
<organism evidence="6 7">
    <name type="scientific">Acinetobacter nosocomialis</name>
    <dbReference type="NCBI Taxonomy" id="106654"/>
    <lineage>
        <taxon>Bacteria</taxon>
        <taxon>Pseudomonadati</taxon>
        <taxon>Pseudomonadota</taxon>
        <taxon>Gammaproteobacteria</taxon>
        <taxon>Moraxellales</taxon>
        <taxon>Moraxellaceae</taxon>
        <taxon>Acinetobacter</taxon>
        <taxon>Acinetobacter calcoaceticus/baumannii complex</taxon>
    </lineage>
</organism>
<evidence type="ECO:0000313" key="7">
    <source>
        <dbReference type="Proteomes" id="UP000027208"/>
    </source>
</evidence>
<dbReference type="RefSeq" id="WP_000227382.1">
    <property type="nucleotide sequence ID" value="NZ_JAHKRV010000025.1"/>
</dbReference>
<evidence type="ECO:0000256" key="4">
    <source>
        <dbReference type="PROSITE-ProRule" id="PRU00510"/>
    </source>
</evidence>